<keyword evidence="1" id="KW-0862">Zinc</keyword>
<dbReference type="SMART" id="SM00343">
    <property type="entry name" value="ZnF_C2HC"/>
    <property type="match status" value="2"/>
</dbReference>
<dbReference type="InterPro" id="IPR001878">
    <property type="entry name" value="Znf_CCHC"/>
</dbReference>
<accession>A0A8X6V3E1</accession>
<dbReference type="InterPro" id="IPR036875">
    <property type="entry name" value="Znf_CCHC_sf"/>
</dbReference>
<gene>
    <name evidence="4" type="primary">NCL1_15829</name>
    <name evidence="4" type="ORF">TNCV_1588091</name>
</gene>
<dbReference type="Gene3D" id="4.10.60.10">
    <property type="entry name" value="Zinc finger, CCHC-type"/>
    <property type="match status" value="1"/>
</dbReference>
<evidence type="ECO:0000256" key="2">
    <source>
        <dbReference type="SAM" id="Coils"/>
    </source>
</evidence>
<dbReference type="GO" id="GO:0008270">
    <property type="term" value="F:zinc ion binding"/>
    <property type="evidence" value="ECO:0007669"/>
    <property type="project" value="UniProtKB-KW"/>
</dbReference>
<feature type="coiled-coil region" evidence="2">
    <location>
        <begin position="205"/>
        <end position="232"/>
    </location>
</feature>
<keyword evidence="5" id="KW-1185">Reference proteome</keyword>
<comment type="caution">
    <text evidence="4">The sequence shown here is derived from an EMBL/GenBank/DDBJ whole genome shotgun (WGS) entry which is preliminary data.</text>
</comment>
<feature type="domain" description="CCHC-type" evidence="3">
    <location>
        <begin position="260"/>
        <end position="276"/>
    </location>
</feature>
<dbReference type="Proteomes" id="UP000887159">
    <property type="component" value="Unassembled WGS sequence"/>
</dbReference>
<dbReference type="GO" id="GO:0003676">
    <property type="term" value="F:nucleic acid binding"/>
    <property type="evidence" value="ECO:0007669"/>
    <property type="project" value="InterPro"/>
</dbReference>
<feature type="coiled-coil region" evidence="2">
    <location>
        <begin position="12"/>
        <end position="54"/>
    </location>
</feature>
<evidence type="ECO:0000313" key="5">
    <source>
        <dbReference type="Proteomes" id="UP000887159"/>
    </source>
</evidence>
<protein>
    <recommendedName>
        <fullName evidence="3">CCHC-type domain-containing protein</fullName>
    </recommendedName>
</protein>
<sequence>MDDQVKALLEGINALKSGQDELKERVQKCQKDLKNTLEEKINKMEKEIEKTEEIKACQLVASLRGTATEVLQTLSDTERLNLNSLYNALDLRFSQKYSKDYACLHMKRRLQKTGEILQEYAFEIQRLTTLASSEFSANVREMISLEYFVDGLKDEEIQRAVRMADVQDLTSALLYALKFEAVAQASCIDRPSIREARVTADEPCESRCIKEIEKLKEEMQALIAQRQNRRRRSITCWGCRLSGHLSSNCPRNNKEDHSTKCWGCGGAGHLRSYCPRVNQKDPHHADVIETKKVCSHQEGSAD</sequence>
<keyword evidence="2" id="KW-0175">Coiled coil</keyword>
<reference evidence="4" key="1">
    <citation type="submission" date="2020-08" db="EMBL/GenBank/DDBJ databases">
        <title>Multicomponent nature underlies the extraordinary mechanical properties of spider dragline silk.</title>
        <authorList>
            <person name="Kono N."/>
            <person name="Nakamura H."/>
            <person name="Mori M."/>
            <person name="Yoshida Y."/>
            <person name="Ohtoshi R."/>
            <person name="Malay A.D."/>
            <person name="Moran D.A.P."/>
            <person name="Tomita M."/>
            <person name="Numata K."/>
            <person name="Arakawa K."/>
        </authorList>
    </citation>
    <scope>NUCLEOTIDE SEQUENCE</scope>
</reference>
<evidence type="ECO:0000259" key="3">
    <source>
        <dbReference type="PROSITE" id="PS50158"/>
    </source>
</evidence>
<organism evidence="4 5">
    <name type="scientific">Trichonephila clavipes</name>
    <name type="common">Golden silk orbweaver</name>
    <name type="synonym">Nephila clavipes</name>
    <dbReference type="NCBI Taxonomy" id="2585209"/>
    <lineage>
        <taxon>Eukaryota</taxon>
        <taxon>Metazoa</taxon>
        <taxon>Ecdysozoa</taxon>
        <taxon>Arthropoda</taxon>
        <taxon>Chelicerata</taxon>
        <taxon>Arachnida</taxon>
        <taxon>Araneae</taxon>
        <taxon>Araneomorphae</taxon>
        <taxon>Entelegynae</taxon>
        <taxon>Araneoidea</taxon>
        <taxon>Nephilidae</taxon>
        <taxon>Trichonephila</taxon>
    </lineage>
</organism>
<evidence type="ECO:0000256" key="1">
    <source>
        <dbReference type="PROSITE-ProRule" id="PRU00047"/>
    </source>
</evidence>
<evidence type="ECO:0000313" key="4">
    <source>
        <dbReference type="EMBL" id="GFX93632.1"/>
    </source>
</evidence>
<dbReference type="PANTHER" id="PTHR45823">
    <property type="entry name" value="T-SNARE COILED-COIL HOMOLOGY DOMAIN-CONTAINING PROTEIN"/>
    <property type="match status" value="1"/>
</dbReference>
<dbReference type="SUPFAM" id="SSF57756">
    <property type="entry name" value="Retrovirus zinc finger-like domains"/>
    <property type="match status" value="1"/>
</dbReference>
<feature type="domain" description="CCHC-type" evidence="3">
    <location>
        <begin position="236"/>
        <end position="251"/>
    </location>
</feature>
<dbReference type="PROSITE" id="PS50158">
    <property type="entry name" value="ZF_CCHC"/>
    <property type="match status" value="2"/>
</dbReference>
<keyword evidence="1" id="KW-0479">Metal-binding</keyword>
<proteinExistence type="predicted"/>
<name>A0A8X6V3E1_TRICX</name>
<dbReference type="PANTHER" id="PTHR45823:SF1">
    <property type="entry name" value="T-SNARE COILED-COIL HOMOLOGY DOMAIN-CONTAINING PROTEIN"/>
    <property type="match status" value="1"/>
</dbReference>
<keyword evidence="1" id="KW-0863">Zinc-finger</keyword>
<dbReference type="EMBL" id="BMAU01021175">
    <property type="protein sequence ID" value="GFX93632.1"/>
    <property type="molecule type" value="Genomic_DNA"/>
</dbReference>
<dbReference type="AlphaFoldDB" id="A0A8X6V3E1"/>